<evidence type="ECO:0000313" key="2">
    <source>
        <dbReference type="Proteomes" id="UP000192511"/>
    </source>
</evidence>
<dbReference type="RefSeq" id="WP_019234951.1">
    <property type="nucleotide sequence ID" value="NZ_CAAAHR010000023.1"/>
</dbReference>
<evidence type="ECO:0008006" key="3">
    <source>
        <dbReference type="Google" id="ProtNLM"/>
    </source>
</evidence>
<accession>A0AAX0WZ23</accession>
<dbReference type="Proteomes" id="UP000192511">
    <property type="component" value="Unassembled WGS sequence"/>
</dbReference>
<sequence>MKYIVIKANPTDTYFKRHDTHVMGEKVLLEIDKRLKAHYNDRRLLGVRGLSADGKALDYSNSSGVCYWMFEGVSKDAIDAIIQEGDHITFAELNFTEQKSNQFWKKDFSIEIKNINFTQANNHEPLVSSFVC</sequence>
<name>A0AAX0WZ23_9GAMM</name>
<dbReference type="AlphaFoldDB" id="A0AAX0WZ23"/>
<proteinExistence type="predicted"/>
<comment type="caution">
    <text evidence="1">The sequence shown here is derived from an EMBL/GenBank/DDBJ whole genome shotgun (WGS) entry which is preliminary data.</text>
</comment>
<keyword evidence="2" id="KW-1185">Reference proteome</keyword>
<protein>
    <recommendedName>
        <fullName evidence="3">YCII-related domain-containing protein</fullName>
    </recommendedName>
</protein>
<organism evidence="1 2">
    <name type="scientific">Legionella anisa</name>
    <dbReference type="NCBI Taxonomy" id="28082"/>
    <lineage>
        <taxon>Bacteria</taxon>
        <taxon>Pseudomonadati</taxon>
        <taxon>Pseudomonadota</taxon>
        <taxon>Gammaproteobacteria</taxon>
        <taxon>Legionellales</taxon>
        <taxon>Legionellaceae</taxon>
        <taxon>Legionella</taxon>
    </lineage>
</organism>
<gene>
    <name evidence="1" type="ORF">A6J39_016050</name>
</gene>
<dbReference type="EMBL" id="NBTX02000004">
    <property type="protein sequence ID" value="PNL62596.1"/>
    <property type="molecule type" value="Genomic_DNA"/>
</dbReference>
<evidence type="ECO:0000313" key="1">
    <source>
        <dbReference type="EMBL" id="PNL62596.1"/>
    </source>
</evidence>
<reference evidence="1" key="1">
    <citation type="submission" date="2017-12" db="EMBL/GenBank/DDBJ databases">
        <title>FDA dAtabase for Regulatory Grade micrObial Sequences (FDA-ARGOS): Supporting development and validation of Infectious Disease Dx tests.</title>
        <authorList>
            <person name="Kerrigan L."/>
            <person name="Tallon L.J."/>
            <person name="Sadzewicz L."/>
            <person name="Sengamalay N."/>
            <person name="Ott S."/>
            <person name="Godinez A."/>
            <person name="Nagaraj S."/>
            <person name="Vavikolanu K."/>
            <person name="Vyas G."/>
            <person name="Nadendla S."/>
            <person name="Aluvathingal J."/>
            <person name="Sichtig H."/>
        </authorList>
    </citation>
    <scope>NUCLEOTIDE SEQUENCE [LARGE SCALE GENOMIC DNA]</scope>
    <source>
        <strain evidence="1">FDAARGOS_200</strain>
    </source>
</reference>
<dbReference type="GeneID" id="98065002"/>